<comment type="caution">
    <text evidence="2">The sequence shown here is derived from an EMBL/GenBank/DDBJ whole genome shotgun (WGS) entry which is preliminary data.</text>
</comment>
<sequence length="213" mass="23394">MITSQKADLILYNANVLTLDPKNPRAELVAVKGERIIQVGHNDKLGDLEGQKTQKIECQGKTLVPGFNDAHCHILAFASSLLSVNCSPSAVCSIADIKAQIRKQARELPKGAWIRATGYNEFYLAEKRHPNRDDLDQAAPHHPVKLVHRSLHACVLNSVALSLIGISRESPEPPGGMIGRDLHSGEPNGLLFEMSSYIDKMIPSLSREEFEKG</sequence>
<accession>X0WI29</accession>
<dbReference type="PANTHER" id="PTHR22642">
    <property type="entry name" value="IMIDAZOLONEPROPIONASE"/>
    <property type="match status" value="1"/>
</dbReference>
<evidence type="ECO:0000259" key="1">
    <source>
        <dbReference type="Pfam" id="PF07969"/>
    </source>
</evidence>
<dbReference type="EMBL" id="BARS01030526">
    <property type="protein sequence ID" value="GAG22857.1"/>
    <property type="molecule type" value="Genomic_DNA"/>
</dbReference>
<feature type="non-terminal residue" evidence="2">
    <location>
        <position position="213"/>
    </location>
</feature>
<name>X0WI29_9ZZZZ</name>
<dbReference type="InterPro" id="IPR011059">
    <property type="entry name" value="Metal-dep_hydrolase_composite"/>
</dbReference>
<protein>
    <recommendedName>
        <fullName evidence="1">Amidohydrolase 3 domain-containing protein</fullName>
    </recommendedName>
</protein>
<reference evidence="2" key="1">
    <citation type="journal article" date="2014" name="Front. Microbiol.">
        <title>High frequency of phylogenetically diverse reductive dehalogenase-homologous genes in deep subseafloor sedimentary metagenomes.</title>
        <authorList>
            <person name="Kawai M."/>
            <person name="Futagami T."/>
            <person name="Toyoda A."/>
            <person name="Takaki Y."/>
            <person name="Nishi S."/>
            <person name="Hori S."/>
            <person name="Arai W."/>
            <person name="Tsubouchi T."/>
            <person name="Morono Y."/>
            <person name="Uchiyama I."/>
            <person name="Ito T."/>
            <person name="Fujiyama A."/>
            <person name="Inagaki F."/>
            <person name="Takami H."/>
        </authorList>
    </citation>
    <scope>NUCLEOTIDE SEQUENCE</scope>
    <source>
        <strain evidence="2">Expedition CK06-06</strain>
    </source>
</reference>
<dbReference type="Pfam" id="PF07969">
    <property type="entry name" value="Amidohydro_3"/>
    <property type="match status" value="1"/>
</dbReference>
<proteinExistence type="predicted"/>
<dbReference type="GO" id="GO:0016810">
    <property type="term" value="F:hydrolase activity, acting on carbon-nitrogen (but not peptide) bonds"/>
    <property type="evidence" value="ECO:0007669"/>
    <property type="project" value="InterPro"/>
</dbReference>
<organism evidence="2">
    <name type="scientific">marine sediment metagenome</name>
    <dbReference type="NCBI Taxonomy" id="412755"/>
    <lineage>
        <taxon>unclassified sequences</taxon>
        <taxon>metagenomes</taxon>
        <taxon>ecological metagenomes</taxon>
    </lineage>
</organism>
<dbReference type="SUPFAM" id="SSF51338">
    <property type="entry name" value="Composite domain of metallo-dependent hydrolases"/>
    <property type="match status" value="1"/>
</dbReference>
<dbReference type="AlphaFoldDB" id="X0WI29"/>
<dbReference type="InterPro" id="IPR013108">
    <property type="entry name" value="Amidohydro_3"/>
</dbReference>
<dbReference type="Gene3D" id="2.30.40.10">
    <property type="entry name" value="Urease, subunit C, domain 1"/>
    <property type="match status" value="1"/>
</dbReference>
<feature type="domain" description="Amidohydrolase 3" evidence="1">
    <location>
        <begin position="56"/>
        <end position="209"/>
    </location>
</feature>
<evidence type="ECO:0000313" key="2">
    <source>
        <dbReference type="EMBL" id="GAG22857.1"/>
    </source>
</evidence>
<dbReference type="Gene3D" id="3.10.310.70">
    <property type="match status" value="1"/>
</dbReference>
<dbReference type="PANTHER" id="PTHR22642:SF2">
    <property type="entry name" value="PROTEIN LONG AFTER FAR-RED 3"/>
    <property type="match status" value="1"/>
</dbReference>
<gene>
    <name evidence="2" type="ORF">S01H1_47612</name>
</gene>